<keyword evidence="4" id="KW-0186">Copper</keyword>
<evidence type="ECO:0000256" key="6">
    <source>
        <dbReference type="SAM" id="Phobius"/>
    </source>
</evidence>
<feature type="signal peptide" evidence="7">
    <location>
        <begin position="1"/>
        <end position="21"/>
    </location>
</feature>
<sequence length="168" mass="18443">MKKILAFTLVLLLANPSLIFAHSTLENSTPENGAVIEEPLKEITLHFNTPIENLSTMTLSRESEEIDLENQKVEGSTITGTLKEPLQSGEYTVSWKIVGEDGHTVEDSIGFSVNVSEKNQDAEDQDDQTNALTDSNDTGGQGQNAYMWIGIIALLFAAGIYLLTRKKK</sequence>
<comment type="subcellular location">
    <subcellularLocation>
        <location evidence="1">Cell envelope</location>
    </subcellularLocation>
</comment>
<keyword evidence="2" id="KW-0479">Metal-binding</keyword>
<evidence type="ECO:0000313" key="9">
    <source>
        <dbReference type="EMBL" id="ALC82222.1"/>
    </source>
</evidence>
<keyword evidence="6" id="KW-0812">Transmembrane</keyword>
<evidence type="ECO:0000256" key="1">
    <source>
        <dbReference type="ARBA" id="ARBA00004196"/>
    </source>
</evidence>
<feature type="region of interest" description="Disordered" evidence="5">
    <location>
        <begin position="117"/>
        <end position="139"/>
    </location>
</feature>
<keyword evidence="6" id="KW-1133">Transmembrane helix</keyword>
<organism evidence="9 10">
    <name type="scientific">Bacillus gobiensis</name>
    <dbReference type="NCBI Taxonomy" id="1441095"/>
    <lineage>
        <taxon>Bacteria</taxon>
        <taxon>Bacillati</taxon>
        <taxon>Bacillota</taxon>
        <taxon>Bacilli</taxon>
        <taxon>Bacillales</taxon>
        <taxon>Bacillaceae</taxon>
        <taxon>Bacillus</taxon>
    </lineage>
</organism>
<evidence type="ECO:0000313" key="10">
    <source>
        <dbReference type="Proteomes" id="UP000067625"/>
    </source>
</evidence>
<gene>
    <name evidence="9" type="ORF">AM592_12015</name>
</gene>
<dbReference type="PANTHER" id="PTHR34820:SF4">
    <property type="entry name" value="INNER MEMBRANE PROTEIN YEBZ"/>
    <property type="match status" value="1"/>
</dbReference>
<dbReference type="PATRIC" id="fig|1441095.3.peg.2631"/>
<dbReference type="InterPro" id="IPR014756">
    <property type="entry name" value="Ig_E-set"/>
</dbReference>
<dbReference type="GO" id="GO:0042597">
    <property type="term" value="C:periplasmic space"/>
    <property type="evidence" value="ECO:0007669"/>
    <property type="project" value="InterPro"/>
</dbReference>
<dbReference type="InterPro" id="IPR014755">
    <property type="entry name" value="Cu-Rt/internalin_Ig-like"/>
</dbReference>
<dbReference type="NCBIfam" id="TIGR01167">
    <property type="entry name" value="LPXTG_anchor"/>
    <property type="match status" value="1"/>
</dbReference>
<name>A0A0M3R9Y0_9BACI</name>
<evidence type="ECO:0000256" key="3">
    <source>
        <dbReference type="ARBA" id="ARBA00022729"/>
    </source>
</evidence>
<dbReference type="RefSeq" id="WP_053604006.1">
    <property type="nucleotide sequence ID" value="NZ_CP012600.1"/>
</dbReference>
<feature type="chain" id="PRO_5005788524" description="CopC domain-containing protein" evidence="7">
    <location>
        <begin position="22"/>
        <end position="168"/>
    </location>
</feature>
<evidence type="ECO:0000256" key="5">
    <source>
        <dbReference type="SAM" id="MobiDB-lite"/>
    </source>
</evidence>
<protein>
    <recommendedName>
        <fullName evidence="8">CopC domain-containing protein</fullName>
    </recommendedName>
</protein>
<feature type="compositionally biased region" description="Polar residues" evidence="5">
    <location>
        <begin position="128"/>
        <end position="138"/>
    </location>
</feature>
<reference evidence="10" key="1">
    <citation type="submission" date="2015-08" db="EMBL/GenBank/DDBJ databases">
        <title>Genome sequencing project for genomic taxonomy and phylogenomics of Bacillus-like bacteria.</title>
        <authorList>
            <person name="Liu B."/>
            <person name="Wang J."/>
            <person name="Zhu Y."/>
            <person name="Liu G."/>
            <person name="Chen Q."/>
            <person name="Chen Z."/>
            <person name="Lan J."/>
            <person name="Che J."/>
            <person name="Ge C."/>
            <person name="Shi H."/>
            <person name="Pan Z."/>
            <person name="Liu X."/>
        </authorList>
    </citation>
    <scope>NUCLEOTIDE SEQUENCE [LARGE SCALE GENOMIC DNA]</scope>
    <source>
        <strain evidence="10">FJAT-4402</strain>
    </source>
</reference>
<keyword evidence="10" id="KW-1185">Reference proteome</keyword>
<feature type="domain" description="CopC" evidence="8">
    <location>
        <begin position="22"/>
        <end position="113"/>
    </location>
</feature>
<dbReference type="GO" id="GO:0030313">
    <property type="term" value="C:cell envelope"/>
    <property type="evidence" value="ECO:0007669"/>
    <property type="project" value="UniProtKB-SubCell"/>
</dbReference>
<dbReference type="EMBL" id="CP012600">
    <property type="protein sequence ID" value="ALC82222.1"/>
    <property type="molecule type" value="Genomic_DNA"/>
</dbReference>
<evidence type="ECO:0000256" key="4">
    <source>
        <dbReference type="ARBA" id="ARBA00023008"/>
    </source>
</evidence>
<evidence type="ECO:0000256" key="7">
    <source>
        <dbReference type="SAM" id="SignalP"/>
    </source>
</evidence>
<dbReference type="GO" id="GO:0005886">
    <property type="term" value="C:plasma membrane"/>
    <property type="evidence" value="ECO:0007669"/>
    <property type="project" value="TreeGrafter"/>
</dbReference>
<keyword evidence="3 7" id="KW-0732">Signal</keyword>
<dbReference type="Gene3D" id="2.60.40.1220">
    <property type="match status" value="1"/>
</dbReference>
<dbReference type="PANTHER" id="PTHR34820">
    <property type="entry name" value="INNER MEMBRANE PROTEIN YEBZ"/>
    <property type="match status" value="1"/>
</dbReference>
<dbReference type="AlphaFoldDB" id="A0A0M3R9Y0"/>
<dbReference type="InterPro" id="IPR032694">
    <property type="entry name" value="CopC/D"/>
</dbReference>
<dbReference type="InterPro" id="IPR007348">
    <property type="entry name" value="CopC_dom"/>
</dbReference>
<dbReference type="GO" id="GO:0006825">
    <property type="term" value="P:copper ion transport"/>
    <property type="evidence" value="ECO:0007669"/>
    <property type="project" value="InterPro"/>
</dbReference>
<dbReference type="SUPFAM" id="SSF81296">
    <property type="entry name" value="E set domains"/>
    <property type="match status" value="1"/>
</dbReference>
<feature type="transmembrane region" description="Helical" evidence="6">
    <location>
        <begin position="145"/>
        <end position="164"/>
    </location>
</feature>
<dbReference type="Proteomes" id="UP000067625">
    <property type="component" value="Chromosome"/>
</dbReference>
<dbReference type="STRING" id="1441095.AM592_12015"/>
<evidence type="ECO:0000256" key="2">
    <source>
        <dbReference type="ARBA" id="ARBA00022723"/>
    </source>
</evidence>
<evidence type="ECO:0000259" key="8">
    <source>
        <dbReference type="Pfam" id="PF04234"/>
    </source>
</evidence>
<dbReference type="GO" id="GO:0005507">
    <property type="term" value="F:copper ion binding"/>
    <property type="evidence" value="ECO:0007669"/>
    <property type="project" value="InterPro"/>
</dbReference>
<dbReference type="GO" id="GO:0046688">
    <property type="term" value="P:response to copper ion"/>
    <property type="evidence" value="ECO:0007669"/>
    <property type="project" value="InterPro"/>
</dbReference>
<keyword evidence="6" id="KW-0472">Membrane</keyword>
<proteinExistence type="predicted"/>
<reference evidence="9 10" key="2">
    <citation type="journal article" date="2016" name="Int. J. Syst. Evol. Microbiol.">
        <title>Bacillus gobiensis sp. nov., isolated from a soil sample.</title>
        <authorList>
            <person name="Liu B."/>
            <person name="Liu G.H."/>
            <person name="Cetin S."/>
            <person name="Schumann P."/>
            <person name="Pan Z.Z."/>
            <person name="Chen Q.Q."/>
        </authorList>
    </citation>
    <scope>NUCLEOTIDE SEQUENCE [LARGE SCALE GENOMIC DNA]</scope>
    <source>
        <strain evidence="9 10">FJAT-4402</strain>
    </source>
</reference>
<dbReference type="OrthoDB" id="2353937at2"/>
<dbReference type="Pfam" id="PF04234">
    <property type="entry name" value="CopC"/>
    <property type="match status" value="1"/>
</dbReference>
<accession>A0A0M3R9Y0</accession>